<name>A0AAJ7W7I1_CEPCN</name>
<accession>A0AAJ7W7I1</accession>
<evidence type="ECO:0000256" key="1">
    <source>
        <dbReference type="SAM" id="MobiDB-lite"/>
    </source>
</evidence>
<dbReference type="RefSeq" id="XP_024947281.1">
    <property type="nucleotide sequence ID" value="XM_025091513.1"/>
</dbReference>
<dbReference type="AlphaFoldDB" id="A0AAJ7W7I1"/>
<reference evidence="3" key="1">
    <citation type="submission" date="2025-08" db="UniProtKB">
        <authorList>
            <consortium name="RefSeq"/>
        </authorList>
    </citation>
    <scope>IDENTIFICATION</scope>
</reference>
<organism evidence="2 3">
    <name type="scientific">Cephus cinctus</name>
    <name type="common">Wheat stem sawfly</name>
    <dbReference type="NCBI Taxonomy" id="211228"/>
    <lineage>
        <taxon>Eukaryota</taxon>
        <taxon>Metazoa</taxon>
        <taxon>Ecdysozoa</taxon>
        <taxon>Arthropoda</taxon>
        <taxon>Hexapoda</taxon>
        <taxon>Insecta</taxon>
        <taxon>Pterygota</taxon>
        <taxon>Neoptera</taxon>
        <taxon>Endopterygota</taxon>
        <taxon>Hymenoptera</taxon>
        <taxon>Cephoidea</taxon>
        <taxon>Cephidae</taxon>
        <taxon>Cephus</taxon>
    </lineage>
</organism>
<dbReference type="KEGG" id="ccin:112495343"/>
<feature type="region of interest" description="Disordered" evidence="1">
    <location>
        <begin position="88"/>
        <end position="122"/>
    </location>
</feature>
<evidence type="ECO:0000313" key="2">
    <source>
        <dbReference type="Proteomes" id="UP000694920"/>
    </source>
</evidence>
<sequence>MSGRLSLSNDPCISCRPQLSILLRYASGTLGPSYTRSSGWYAPCFVVHFVFHRDSAAVLITQCVAVREPSCLLSRSVRKSASTACLPTGRQAAVEQDTESGGRRARQKREGGGGALRASERQPASHLCDSAAFQFAMARTRYFVPPFLHSSIPPFLHSTVPLFPHDTMDVSHTATRESAHSIIIPRPNPYGSSPFDSLPFFPLLFCLRVLTVQATPTGRLAGLQPGRKAQRSVRGRKHVHCVTALAHTDCFQDEIATGEAKPSDESTSGGRADRGIPGPRGISSRECTRASGREREREREEASNRFMRALRKFRILELFAYILVSLAG</sequence>
<dbReference type="GeneID" id="112495343"/>
<dbReference type="Proteomes" id="UP000694920">
    <property type="component" value="Unplaced"/>
</dbReference>
<proteinExistence type="predicted"/>
<evidence type="ECO:0000313" key="3">
    <source>
        <dbReference type="RefSeq" id="XP_024947281.1"/>
    </source>
</evidence>
<keyword evidence="2" id="KW-1185">Reference proteome</keyword>
<feature type="region of interest" description="Disordered" evidence="1">
    <location>
        <begin position="256"/>
        <end position="302"/>
    </location>
</feature>
<protein>
    <submittedName>
        <fullName evidence="3">Uncharacterized protein LOC112495343</fullName>
    </submittedName>
</protein>
<gene>
    <name evidence="3" type="primary">LOC112495343</name>
</gene>
<feature type="compositionally biased region" description="Basic and acidic residues" evidence="1">
    <location>
        <begin position="286"/>
        <end position="302"/>
    </location>
</feature>